<evidence type="ECO:0000313" key="5">
    <source>
        <dbReference type="Proteomes" id="UP000215914"/>
    </source>
</evidence>
<dbReference type="Gene3D" id="3.30.420.10">
    <property type="entry name" value="Ribonuclease H-like superfamily/Ribonuclease H"/>
    <property type="match status" value="1"/>
</dbReference>
<dbReference type="CDD" id="cd06222">
    <property type="entry name" value="RNase_H_like"/>
    <property type="match status" value="1"/>
</dbReference>
<gene>
    <name evidence="4" type="ORF">HanXRQr2_Chr15g0687021</name>
</gene>
<evidence type="ECO:0000259" key="3">
    <source>
        <dbReference type="PROSITE" id="PS50879"/>
    </source>
</evidence>
<feature type="compositionally biased region" description="Basic and acidic residues" evidence="1">
    <location>
        <begin position="11"/>
        <end position="22"/>
    </location>
</feature>
<dbReference type="GO" id="GO:0003676">
    <property type="term" value="F:nucleic acid binding"/>
    <property type="evidence" value="ECO:0007669"/>
    <property type="project" value="InterPro"/>
</dbReference>
<feature type="transmembrane region" description="Helical" evidence="2">
    <location>
        <begin position="30"/>
        <end position="51"/>
    </location>
</feature>
<feature type="region of interest" description="Disordered" evidence="1">
    <location>
        <begin position="1"/>
        <end position="24"/>
    </location>
</feature>
<evidence type="ECO:0000256" key="1">
    <source>
        <dbReference type="SAM" id="MobiDB-lite"/>
    </source>
</evidence>
<reference evidence="4" key="1">
    <citation type="journal article" date="2017" name="Nature">
        <title>The sunflower genome provides insights into oil metabolism, flowering and Asterid evolution.</title>
        <authorList>
            <person name="Badouin H."/>
            <person name="Gouzy J."/>
            <person name="Grassa C.J."/>
            <person name="Murat F."/>
            <person name="Staton S.E."/>
            <person name="Cottret L."/>
            <person name="Lelandais-Briere C."/>
            <person name="Owens G.L."/>
            <person name="Carrere S."/>
            <person name="Mayjonade B."/>
            <person name="Legrand L."/>
            <person name="Gill N."/>
            <person name="Kane N.C."/>
            <person name="Bowers J.E."/>
            <person name="Hubner S."/>
            <person name="Bellec A."/>
            <person name="Berard A."/>
            <person name="Berges H."/>
            <person name="Blanchet N."/>
            <person name="Boniface M.C."/>
            <person name="Brunel D."/>
            <person name="Catrice O."/>
            <person name="Chaidir N."/>
            <person name="Claudel C."/>
            <person name="Donnadieu C."/>
            <person name="Faraut T."/>
            <person name="Fievet G."/>
            <person name="Helmstetter N."/>
            <person name="King M."/>
            <person name="Knapp S.J."/>
            <person name="Lai Z."/>
            <person name="Le Paslier M.C."/>
            <person name="Lippi Y."/>
            <person name="Lorenzon L."/>
            <person name="Mandel J.R."/>
            <person name="Marage G."/>
            <person name="Marchand G."/>
            <person name="Marquand E."/>
            <person name="Bret-Mestries E."/>
            <person name="Morien E."/>
            <person name="Nambeesan S."/>
            <person name="Nguyen T."/>
            <person name="Pegot-Espagnet P."/>
            <person name="Pouilly N."/>
            <person name="Raftis F."/>
            <person name="Sallet E."/>
            <person name="Schiex T."/>
            <person name="Thomas J."/>
            <person name="Vandecasteele C."/>
            <person name="Vares D."/>
            <person name="Vear F."/>
            <person name="Vautrin S."/>
            <person name="Crespi M."/>
            <person name="Mangin B."/>
            <person name="Burke J.M."/>
            <person name="Salse J."/>
            <person name="Munos S."/>
            <person name="Vincourt P."/>
            <person name="Rieseberg L.H."/>
            <person name="Langlade N.B."/>
        </authorList>
    </citation>
    <scope>NUCLEOTIDE SEQUENCE</scope>
    <source>
        <tissue evidence="4">Leaves</tissue>
    </source>
</reference>
<protein>
    <submittedName>
        <fullName evidence="4">Ribonuclease H domain-containing protein</fullName>
    </submittedName>
</protein>
<dbReference type="InterPro" id="IPR036397">
    <property type="entry name" value="RNaseH_sf"/>
</dbReference>
<proteinExistence type="predicted"/>
<dbReference type="SUPFAM" id="SSF53098">
    <property type="entry name" value="Ribonuclease H-like"/>
    <property type="match status" value="1"/>
</dbReference>
<evidence type="ECO:0000313" key="4">
    <source>
        <dbReference type="EMBL" id="KAF5764007.1"/>
    </source>
</evidence>
<reference evidence="4" key="2">
    <citation type="submission" date="2020-06" db="EMBL/GenBank/DDBJ databases">
        <title>Helianthus annuus Genome sequencing and assembly Release 2.</title>
        <authorList>
            <person name="Gouzy J."/>
            <person name="Langlade N."/>
            <person name="Munos S."/>
        </authorList>
    </citation>
    <scope>NUCLEOTIDE SEQUENCE</scope>
    <source>
        <tissue evidence="4">Leaves</tissue>
    </source>
</reference>
<feature type="compositionally biased region" description="Polar residues" evidence="1">
    <location>
        <begin position="1"/>
        <end position="10"/>
    </location>
</feature>
<dbReference type="InterPro" id="IPR053151">
    <property type="entry name" value="RNase_H-like"/>
</dbReference>
<dbReference type="AlphaFoldDB" id="A0A9K3H1M1"/>
<feature type="domain" description="RNase H type-1" evidence="3">
    <location>
        <begin position="97"/>
        <end position="242"/>
    </location>
</feature>
<evidence type="ECO:0000256" key="2">
    <source>
        <dbReference type="SAM" id="Phobius"/>
    </source>
</evidence>
<organism evidence="4 5">
    <name type="scientific">Helianthus annuus</name>
    <name type="common">Common sunflower</name>
    <dbReference type="NCBI Taxonomy" id="4232"/>
    <lineage>
        <taxon>Eukaryota</taxon>
        <taxon>Viridiplantae</taxon>
        <taxon>Streptophyta</taxon>
        <taxon>Embryophyta</taxon>
        <taxon>Tracheophyta</taxon>
        <taxon>Spermatophyta</taxon>
        <taxon>Magnoliopsida</taxon>
        <taxon>eudicotyledons</taxon>
        <taxon>Gunneridae</taxon>
        <taxon>Pentapetalae</taxon>
        <taxon>asterids</taxon>
        <taxon>campanulids</taxon>
        <taxon>Asterales</taxon>
        <taxon>Asteraceae</taxon>
        <taxon>Asteroideae</taxon>
        <taxon>Heliantheae alliance</taxon>
        <taxon>Heliantheae</taxon>
        <taxon>Helianthus</taxon>
    </lineage>
</organism>
<dbReference type="Proteomes" id="UP000215914">
    <property type="component" value="Unassembled WGS sequence"/>
</dbReference>
<sequence>MGASESTPRSNETKDEEKRKQENNNSLGDAIAAATAVATVAAGAAGVVWGISKMLSNNTETEESSRQVTEPSLLNTSRTPVVYEAARGRRSFWSPPPPGRFKMNTDGACHPMRQDGGVQRGPSGYGGILRDHHGNWVRGFIGFIGDQSDCFTSELYGILKGLELLDKLKLKQAILETDSQAAFQFVTGHDDEYLRQKEIVRASWSIIQKCKQLAEKNGITFKLVPGKDANQCADKLAGMAILRRSAYVEFKDLPQELKYLVEKDGQL</sequence>
<dbReference type="InterPro" id="IPR002156">
    <property type="entry name" value="RNaseH_domain"/>
</dbReference>
<dbReference type="EMBL" id="MNCJ02000330">
    <property type="protein sequence ID" value="KAF5764007.1"/>
    <property type="molecule type" value="Genomic_DNA"/>
</dbReference>
<comment type="caution">
    <text evidence="4">The sequence shown here is derived from an EMBL/GenBank/DDBJ whole genome shotgun (WGS) entry which is preliminary data.</text>
</comment>
<dbReference type="PANTHER" id="PTHR47723:SF23">
    <property type="entry name" value="REVERSE TRANSCRIPTASE-LIKE PROTEIN"/>
    <property type="match status" value="1"/>
</dbReference>
<keyword evidence="2" id="KW-0472">Membrane</keyword>
<dbReference type="PANTHER" id="PTHR47723">
    <property type="entry name" value="OS05G0353850 PROTEIN"/>
    <property type="match status" value="1"/>
</dbReference>
<keyword evidence="5" id="KW-1185">Reference proteome</keyword>
<dbReference type="Pfam" id="PF13456">
    <property type="entry name" value="RVT_3"/>
    <property type="match status" value="1"/>
</dbReference>
<dbReference type="Gramene" id="mRNA:HanXRQr2_Chr15g0687021">
    <property type="protein sequence ID" value="CDS:HanXRQr2_Chr15g0687021.1"/>
    <property type="gene ID" value="HanXRQr2_Chr15g0687021"/>
</dbReference>
<keyword evidence="2" id="KW-0812">Transmembrane</keyword>
<accession>A0A9K3H1M1</accession>
<dbReference type="InterPro" id="IPR044730">
    <property type="entry name" value="RNase_H-like_dom_plant"/>
</dbReference>
<dbReference type="PROSITE" id="PS50879">
    <property type="entry name" value="RNASE_H_1"/>
    <property type="match status" value="1"/>
</dbReference>
<dbReference type="InterPro" id="IPR012337">
    <property type="entry name" value="RNaseH-like_sf"/>
</dbReference>
<name>A0A9K3H1M1_HELAN</name>
<dbReference type="GO" id="GO:0004523">
    <property type="term" value="F:RNA-DNA hybrid ribonuclease activity"/>
    <property type="evidence" value="ECO:0007669"/>
    <property type="project" value="InterPro"/>
</dbReference>
<keyword evidence="2" id="KW-1133">Transmembrane helix</keyword>